<dbReference type="AlphaFoldDB" id="A0A6G0VR26"/>
<feature type="non-terminal residue" evidence="3">
    <location>
        <position position="384"/>
    </location>
</feature>
<dbReference type="Pfam" id="PF21787">
    <property type="entry name" value="TNP-like_RNaseH_N"/>
    <property type="match status" value="1"/>
</dbReference>
<protein>
    <recommendedName>
        <fullName evidence="5">THAP-type domain-containing protein</fullName>
    </recommendedName>
</protein>
<feature type="domain" description="Transposable element P transposase-like RNase H" evidence="1">
    <location>
        <begin position="157"/>
        <end position="292"/>
    </location>
</feature>
<accession>A0A6G0VR26</accession>
<evidence type="ECO:0000259" key="2">
    <source>
        <dbReference type="Pfam" id="PF21788"/>
    </source>
</evidence>
<gene>
    <name evidence="3" type="ORF">FWK35_00033037</name>
</gene>
<name>A0A6G0VR26_APHCR</name>
<evidence type="ECO:0000259" key="1">
    <source>
        <dbReference type="Pfam" id="PF21787"/>
    </source>
</evidence>
<sequence length="384" mass="44110">MPTGKPILTVNDNLENLMIEEEIVVNEDENNSTISMNSDTYYYDAEVTTLQENENNDITTKEKKRKLLRYAGDFSEEDLETPRKRKILIDDLQSKSKLNSNGSYMLKNIASDEEKHLLMRQLKLGSGKNITPEKIVSKALPDISTIRKWYTTINGLPGLMRESFQAISIKVNEMKNIGKQLYGCLIIDEMSIKQHFQWTGSRHQSYVDYDQGGGTDSMDNLPYAKDAFVIMVIGLNTHWKVPIAYYLVNGISAEEKSNIIKSCFHQLHETGIIIKIITFDGAANNMAMVSLLDANLNYADLKPNFKHTLTEDNVHIVLDPCHMVKLIRNRLGDWGLLFDKNNKPIKWVYFKNLVDMQNVTGLHAATKIRTRHIHYHREKMKVRL</sequence>
<keyword evidence="4" id="KW-1185">Reference proteome</keyword>
<comment type="caution">
    <text evidence="3">The sequence shown here is derived from an EMBL/GenBank/DDBJ whole genome shotgun (WGS) entry which is preliminary data.</text>
</comment>
<dbReference type="Proteomes" id="UP000478052">
    <property type="component" value="Unassembled WGS sequence"/>
</dbReference>
<reference evidence="3 4" key="1">
    <citation type="submission" date="2019-08" db="EMBL/GenBank/DDBJ databases">
        <title>Whole genome of Aphis craccivora.</title>
        <authorList>
            <person name="Voronova N.V."/>
            <person name="Shulinski R.S."/>
            <person name="Bandarenka Y.V."/>
            <person name="Zhorov D.G."/>
            <person name="Warner D."/>
        </authorList>
    </citation>
    <scope>NUCLEOTIDE SEQUENCE [LARGE SCALE GENOMIC DNA]</scope>
    <source>
        <strain evidence="3">180601</strain>
        <tissue evidence="3">Whole Body</tissue>
    </source>
</reference>
<dbReference type="OrthoDB" id="7312725at2759"/>
<evidence type="ECO:0008006" key="5">
    <source>
        <dbReference type="Google" id="ProtNLM"/>
    </source>
</evidence>
<feature type="domain" description="Transposable element P transposase-like GTP-binding insertion" evidence="2">
    <location>
        <begin position="321"/>
        <end position="384"/>
    </location>
</feature>
<organism evidence="3 4">
    <name type="scientific">Aphis craccivora</name>
    <name type="common">Cowpea aphid</name>
    <dbReference type="NCBI Taxonomy" id="307492"/>
    <lineage>
        <taxon>Eukaryota</taxon>
        <taxon>Metazoa</taxon>
        <taxon>Ecdysozoa</taxon>
        <taxon>Arthropoda</taxon>
        <taxon>Hexapoda</taxon>
        <taxon>Insecta</taxon>
        <taxon>Pterygota</taxon>
        <taxon>Neoptera</taxon>
        <taxon>Paraneoptera</taxon>
        <taxon>Hemiptera</taxon>
        <taxon>Sternorrhyncha</taxon>
        <taxon>Aphidomorpha</taxon>
        <taxon>Aphidoidea</taxon>
        <taxon>Aphididae</taxon>
        <taxon>Aphidini</taxon>
        <taxon>Aphis</taxon>
        <taxon>Aphis</taxon>
    </lineage>
</organism>
<dbReference type="EMBL" id="VUJU01012946">
    <property type="protein sequence ID" value="KAF0706343.1"/>
    <property type="molecule type" value="Genomic_DNA"/>
</dbReference>
<evidence type="ECO:0000313" key="4">
    <source>
        <dbReference type="Proteomes" id="UP000478052"/>
    </source>
</evidence>
<dbReference type="InterPro" id="IPR048365">
    <property type="entry name" value="TNP-like_RNaseH_N"/>
</dbReference>
<dbReference type="Pfam" id="PF21788">
    <property type="entry name" value="TNP-like_GBD"/>
    <property type="match status" value="1"/>
</dbReference>
<evidence type="ECO:0000313" key="3">
    <source>
        <dbReference type="EMBL" id="KAF0706343.1"/>
    </source>
</evidence>
<proteinExistence type="predicted"/>
<dbReference type="InterPro" id="IPR048366">
    <property type="entry name" value="TNP-like_GBD"/>
</dbReference>